<protein>
    <submittedName>
        <fullName evidence="6">NADH dehydrogenase</fullName>
    </submittedName>
</protein>
<evidence type="ECO:0000256" key="3">
    <source>
        <dbReference type="ARBA" id="ARBA00022989"/>
    </source>
</evidence>
<sequence length="200" mass="21791">MISWASNNKFSSIGGLREGYLIISYEIPIIISILAMAALYNSLNLIEIAESQSGAWGILVNPLAALVFLIATLIATGGFPYEIGEAETEIVAGYGSEYSSVLYATIMGAGYLRMYVMSLLFTIVFLGGWNPMPGFIPDSGIFSGGPILLKSLLVMSLLVFFRSVYPRYRVDQAVRIGWEKLFVLSMMSIGFSIILVTIGI</sequence>
<name>A0A133U9A2_9EURY</name>
<feature type="non-terminal residue" evidence="6">
    <location>
        <position position="1"/>
    </location>
</feature>
<feature type="transmembrane region" description="Helical" evidence="5">
    <location>
        <begin position="181"/>
        <end position="199"/>
    </location>
</feature>
<dbReference type="PANTHER" id="PTHR11432:SF3">
    <property type="entry name" value="NADH-UBIQUINONE OXIDOREDUCTASE CHAIN 1"/>
    <property type="match status" value="1"/>
</dbReference>
<evidence type="ECO:0000256" key="5">
    <source>
        <dbReference type="SAM" id="Phobius"/>
    </source>
</evidence>
<keyword evidence="3 5" id="KW-1133">Transmembrane helix</keyword>
<dbReference type="InterPro" id="IPR001694">
    <property type="entry name" value="NADH_UbQ_OxRdtase_su1/FPO"/>
</dbReference>
<gene>
    <name evidence="6" type="ORF">AKJ57_03785</name>
</gene>
<dbReference type="EMBL" id="LHXJ01000039">
    <property type="protein sequence ID" value="KXA90775.1"/>
    <property type="molecule type" value="Genomic_DNA"/>
</dbReference>
<reference evidence="6 7" key="1">
    <citation type="journal article" date="2016" name="Sci. Rep.">
        <title>Metabolic traits of an uncultured archaeal lineage -MSBL1- from brine pools of the Red Sea.</title>
        <authorList>
            <person name="Mwirichia R."/>
            <person name="Alam I."/>
            <person name="Rashid M."/>
            <person name="Vinu M."/>
            <person name="Ba-Alawi W."/>
            <person name="Anthony Kamau A."/>
            <person name="Kamanda Ngugi D."/>
            <person name="Goker M."/>
            <person name="Klenk H.P."/>
            <person name="Bajic V."/>
            <person name="Stingl U."/>
        </authorList>
    </citation>
    <scope>NUCLEOTIDE SEQUENCE [LARGE SCALE GENOMIC DNA]</scope>
    <source>
        <strain evidence="6">SCGC-AAA259A05</strain>
    </source>
</reference>
<accession>A0A133U9A2</accession>
<feature type="transmembrane region" description="Helical" evidence="5">
    <location>
        <begin position="55"/>
        <end position="81"/>
    </location>
</feature>
<dbReference type="GO" id="GO:0009060">
    <property type="term" value="P:aerobic respiration"/>
    <property type="evidence" value="ECO:0007669"/>
    <property type="project" value="TreeGrafter"/>
</dbReference>
<dbReference type="GO" id="GO:0003954">
    <property type="term" value="F:NADH dehydrogenase activity"/>
    <property type="evidence" value="ECO:0007669"/>
    <property type="project" value="TreeGrafter"/>
</dbReference>
<feature type="transmembrane region" description="Helical" evidence="5">
    <location>
        <begin position="101"/>
        <end position="129"/>
    </location>
</feature>
<evidence type="ECO:0000256" key="4">
    <source>
        <dbReference type="ARBA" id="ARBA00023136"/>
    </source>
</evidence>
<comment type="caution">
    <text evidence="6">The sequence shown here is derived from an EMBL/GenBank/DDBJ whole genome shotgun (WGS) entry which is preliminary data.</text>
</comment>
<feature type="transmembrane region" description="Helical" evidence="5">
    <location>
        <begin position="141"/>
        <end position="161"/>
    </location>
</feature>
<evidence type="ECO:0000313" key="7">
    <source>
        <dbReference type="Proteomes" id="UP000070163"/>
    </source>
</evidence>
<evidence type="ECO:0000313" key="6">
    <source>
        <dbReference type="EMBL" id="KXA90775.1"/>
    </source>
</evidence>
<evidence type="ECO:0000256" key="2">
    <source>
        <dbReference type="ARBA" id="ARBA00022692"/>
    </source>
</evidence>
<comment type="subcellular location">
    <subcellularLocation>
        <location evidence="1">Membrane</location>
        <topology evidence="1">Multi-pass membrane protein</topology>
    </subcellularLocation>
</comment>
<dbReference type="AlphaFoldDB" id="A0A133U9A2"/>
<dbReference type="GO" id="GO:0016020">
    <property type="term" value="C:membrane"/>
    <property type="evidence" value="ECO:0007669"/>
    <property type="project" value="UniProtKB-SubCell"/>
</dbReference>
<keyword evidence="4 5" id="KW-0472">Membrane</keyword>
<keyword evidence="2 5" id="KW-0812">Transmembrane</keyword>
<feature type="transmembrane region" description="Helical" evidence="5">
    <location>
        <begin position="20"/>
        <end position="43"/>
    </location>
</feature>
<organism evidence="6 7">
    <name type="scientific">candidate division MSBL1 archaeon SCGC-AAA259A05</name>
    <dbReference type="NCBI Taxonomy" id="1698259"/>
    <lineage>
        <taxon>Archaea</taxon>
        <taxon>Methanobacteriati</taxon>
        <taxon>Methanobacteriota</taxon>
        <taxon>candidate division MSBL1</taxon>
    </lineage>
</organism>
<evidence type="ECO:0000256" key="1">
    <source>
        <dbReference type="ARBA" id="ARBA00004141"/>
    </source>
</evidence>
<proteinExistence type="predicted"/>
<dbReference type="Proteomes" id="UP000070163">
    <property type="component" value="Unassembled WGS sequence"/>
</dbReference>
<keyword evidence="7" id="KW-1185">Reference proteome</keyword>
<dbReference type="PANTHER" id="PTHR11432">
    <property type="entry name" value="NADH DEHYDROGENASE SUBUNIT 1"/>
    <property type="match status" value="1"/>
</dbReference>
<dbReference type="Pfam" id="PF00146">
    <property type="entry name" value="NADHdh"/>
    <property type="match status" value="1"/>
</dbReference>